<sequence length="225" mass="24584">MSESEIGFVAVAVAGAGDDDDKSGNPGAVESSEEQDSGHLGGDRDSKEEVVDELTDALKEDVQAVRKDDFIVIDIRPRSSLNGILDQEKLCRICHLSSEQGSGANASKFADDGILAGNCTAELILLGCECRDDLGMAHRRCAETWFKLRRNRLCEICGKTAENVSGIRDNRFMEEWNNGRVPAGASTGSSEGNGCWNRPPLCNMLMACLVMAFILPWFIFRMNLF</sequence>
<dbReference type="Proteomes" id="UP001057402">
    <property type="component" value="Chromosome 7"/>
</dbReference>
<gene>
    <name evidence="1" type="ORF">MLD38_027580</name>
</gene>
<comment type="caution">
    <text evidence="1">The sequence shown here is derived from an EMBL/GenBank/DDBJ whole genome shotgun (WGS) entry which is preliminary data.</text>
</comment>
<accession>A0ACB9P3Y0</accession>
<proteinExistence type="predicted"/>
<organism evidence="1 2">
    <name type="scientific">Melastoma candidum</name>
    <dbReference type="NCBI Taxonomy" id="119954"/>
    <lineage>
        <taxon>Eukaryota</taxon>
        <taxon>Viridiplantae</taxon>
        <taxon>Streptophyta</taxon>
        <taxon>Embryophyta</taxon>
        <taxon>Tracheophyta</taxon>
        <taxon>Spermatophyta</taxon>
        <taxon>Magnoliopsida</taxon>
        <taxon>eudicotyledons</taxon>
        <taxon>Gunneridae</taxon>
        <taxon>Pentapetalae</taxon>
        <taxon>rosids</taxon>
        <taxon>malvids</taxon>
        <taxon>Myrtales</taxon>
        <taxon>Melastomataceae</taxon>
        <taxon>Melastomatoideae</taxon>
        <taxon>Melastomateae</taxon>
        <taxon>Melastoma</taxon>
    </lineage>
</organism>
<evidence type="ECO:0000313" key="2">
    <source>
        <dbReference type="Proteomes" id="UP001057402"/>
    </source>
</evidence>
<reference evidence="2" key="1">
    <citation type="journal article" date="2023" name="Front. Plant Sci.">
        <title>Chromosomal-level genome assembly of Melastoma candidum provides insights into trichome evolution.</title>
        <authorList>
            <person name="Zhong Y."/>
            <person name="Wu W."/>
            <person name="Sun C."/>
            <person name="Zou P."/>
            <person name="Liu Y."/>
            <person name="Dai S."/>
            <person name="Zhou R."/>
        </authorList>
    </citation>
    <scope>NUCLEOTIDE SEQUENCE [LARGE SCALE GENOMIC DNA]</scope>
</reference>
<dbReference type="EMBL" id="CM042886">
    <property type="protein sequence ID" value="KAI4343031.1"/>
    <property type="molecule type" value="Genomic_DNA"/>
</dbReference>
<keyword evidence="2" id="KW-1185">Reference proteome</keyword>
<name>A0ACB9P3Y0_9MYRT</name>
<evidence type="ECO:0000313" key="1">
    <source>
        <dbReference type="EMBL" id="KAI4343031.1"/>
    </source>
</evidence>
<protein>
    <submittedName>
        <fullName evidence="1">Uncharacterized protein</fullName>
    </submittedName>
</protein>